<evidence type="ECO:0000313" key="13">
    <source>
        <dbReference type="Proteomes" id="UP001596043"/>
    </source>
</evidence>
<dbReference type="InterPro" id="IPR008703">
    <property type="entry name" value="NqrA"/>
</dbReference>
<dbReference type="HAMAP" id="MF_00425">
    <property type="entry name" value="NqrA"/>
    <property type="match status" value="1"/>
</dbReference>
<dbReference type="EMBL" id="JBHSFV010000013">
    <property type="protein sequence ID" value="MFC4635926.1"/>
    <property type="molecule type" value="Genomic_DNA"/>
</dbReference>
<dbReference type="NCBIfam" id="NF003761">
    <property type="entry name" value="PRK05352.1-4"/>
    <property type="match status" value="1"/>
</dbReference>
<evidence type="ECO:0000256" key="2">
    <source>
        <dbReference type="ARBA" id="ARBA00022967"/>
    </source>
</evidence>
<gene>
    <name evidence="8" type="primary">nqrA</name>
    <name evidence="12" type="ORF">ACFO3O_18590</name>
</gene>
<dbReference type="Pfam" id="PF24836">
    <property type="entry name" value="NQRA_2nd"/>
    <property type="match status" value="1"/>
</dbReference>
<dbReference type="NCBIfam" id="TIGR01936">
    <property type="entry name" value="nqrA"/>
    <property type="match status" value="1"/>
</dbReference>
<feature type="domain" description="NqrA second alpha/beta" evidence="11">
    <location>
        <begin position="115"/>
        <end position="256"/>
    </location>
</feature>
<keyword evidence="1 8" id="KW-0813">Transport</keyword>
<feature type="domain" description="Na(+)-translocating NADH-quinone reductase subunit A C-terminal" evidence="10">
    <location>
        <begin position="261"/>
        <end position="310"/>
    </location>
</feature>
<comment type="catalytic activity">
    <reaction evidence="8">
        <text>a ubiquinone + n Na(+)(in) + NADH + H(+) = a ubiquinol + n Na(+)(out) + NAD(+)</text>
        <dbReference type="Rhea" id="RHEA:47748"/>
        <dbReference type="Rhea" id="RHEA-COMP:9565"/>
        <dbReference type="Rhea" id="RHEA-COMP:9566"/>
        <dbReference type="ChEBI" id="CHEBI:15378"/>
        <dbReference type="ChEBI" id="CHEBI:16389"/>
        <dbReference type="ChEBI" id="CHEBI:17976"/>
        <dbReference type="ChEBI" id="CHEBI:29101"/>
        <dbReference type="ChEBI" id="CHEBI:57540"/>
        <dbReference type="ChEBI" id="CHEBI:57945"/>
        <dbReference type="EC" id="7.2.1.1"/>
    </reaction>
</comment>
<keyword evidence="6 8" id="KW-0830">Ubiquinone</keyword>
<keyword evidence="2 8" id="KW-1278">Translocase</keyword>
<evidence type="ECO:0000313" key="12">
    <source>
        <dbReference type="EMBL" id="MFC4635926.1"/>
    </source>
</evidence>
<feature type="domain" description="NqrA N-terminal barrel-sandwich hybrid" evidence="9">
    <location>
        <begin position="5"/>
        <end position="98"/>
    </location>
</feature>
<evidence type="ECO:0000256" key="3">
    <source>
        <dbReference type="ARBA" id="ARBA00023027"/>
    </source>
</evidence>
<sequence length="448" mass="48961">MSKDIRIKKGLDIRLVGEAEKRISECPRSRTVTIRPSDFHLITPKMVVKEGAKLEVGDELFFSKSQEQIRFVSPVAGTLVEIKRGARRVITDLVIEADYSGGSRDFGKLSASASPEEIKEKMLSSGLWPFIKQRPYDVVANPNKEPKAIFVSGVNTAPLSPDLDFVLSGKEASLQAALSALNALTSGGVHVSIGSSNSVFSGLKDIVTHTVKGPHPAGNVGTLINKINPVNKGETVWTVAAQDLVIIGELLLTGHFNATRVISVAGSGVHKPSYYKTIIGAEVSTFAYDAGVDGDTNRFISGNVLTGSQIKPDGALGYYANEFVAIPEGDDYEFFGWNKPVFNKISPSRALTFSWMQPNKKYDLDTNTNGEHRAFVVTGNYEEVFPLDIFPLQILKACMVKDLDEMEALGMYEVAPEDFALTEFICVSKQPHQHIIREGLDLMYNEIG</sequence>
<dbReference type="InterPro" id="IPR056147">
    <property type="entry name" value="NQRA_N"/>
</dbReference>
<dbReference type="PANTHER" id="PTHR37839:SF1">
    <property type="entry name" value="NA(+)-TRANSLOCATING NADH-QUINONE REDUCTASE SUBUNIT A"/>
    <property type="match status" value="1"/>
</dbReference>
<proteinExistence type="inferred from homology"/>
<evidence type="ECO:0000256" key="7">
    <source>
        <dbReference type="ARBA" id="ARBA00023201"/>
    </source>
</evidence>
<dbReference type="RefSeq" id="WP_379981627.1">
    <property type="nucleotide sequence ID" value="NZ_JBHSFV010000013.1"/>
</dbReference>
<evidence type="ECO:0000256" key="4">
    <source>
        <dbReference type="ARBA" id="ARBA00023053"/>
    </source>
</evidence>
<dbReference type="Pfam" id="PF05896">
    <property type="entry name" value="NQRA_N"/>
    <property type="match status" value="1"/>
</dbReference>
<evidence type="ECO:0000256" key="6">
    <source>
        <dbReference type="ARBA" id="ARBA00023075"/>
    </source>
</evidence>
<comment type="similarity">
    <text evidence="8">Belongs to the NqrA family.</text>
</comment>
<evidence type="ECO:0000256" key="5">
    <source>
        <dbReference type="ARBA" id="ARBA00023065"/>
    </source>
</evidence>
<dbReference type="InterPro" id="IPR056148">
    <property type="entry name" value="NQRA_2nd"/>
</dbReference>
<comment type="subunit">
    <text evidence="8">Composed of six subunits; NqrA, NqrB, NqrC, NqrD, NqrE and NqrF.</text>
</comment>
<evidence type="ECO:0000256" key="8">
    <source>
        <dbReference type="HAMAP-Rule" id="MF_00425"/>
    </source>
</evidence>
<keyword evidence="3 8" id="KW-0520">NAD</keyword>
<dbReference type="Pfam" id="PF11973">
    <property type="entry name" value="NQRA_SLBB"/>
    <property type="match status" value="1"/>
</dbReference>
<comment type="function">
    <text evidence="8">NQR complex catalyzes the reduction of ubiquinone-1 to ubiquinol by two successive reactions, coupled with the transport of Na(+) ions from the cytoplasm to the periplasm. NqrA to NqrE are probably involved in the second step, the conversion of ubisemiquinone to ubiquinol.</text>
</comment>
<dbReference type="EC" id="7.2.1.1" evidence="8"/>
<comment type="caution">
    <text evidence="12">The sequence shown here is derived from an EMBL/GenBank/DDBJ whole genome shotgun (WGS) entry which is preliminary data.</text>
</comment>
<dbReference type="Proteomes" id="UP001596043">
    <property type="component" value="Unassembled WGS sequence"/>
</dbReference>
<evidence type="ECO:0000259" key="11">
    <source>
        <dbReference type="Pfam" id="PF24836"/>
    </source>
</evidence>
<keyword evidence="13" id="KW-1185">Reference proteome</keyword>
<reference evidence="13" key="1">
    <citation type="journal article" date="2019" name="Int. J. Syst. Evol. Microbiol.">
        <title>The Global Catalogue of Microorganisms (GCM) 10K type strain sequencing project: providing services to taxonomists for standard genome sequencing and annotation.</title>
        <authorList>
            <consortium name="The Broad Institute Genomics Platform"/>
            <consortium name="The Broad Institute Genome Sequencing Center for Infectious Disease"/>
            <person name="Wu L."/>
            <person name="Ma J."/>
        </authorList>
    </citation>
    <scope>NUCLEOTIDE SEQUENCE [LARGE SCALE GENOMIC DNA]</scope>
    <source>
        <strain evidence="13">YJ-61-S</strain>
    </source>
</reference>
<evidence type="ECO:0000256" key="1">
    <source>
        <dbReference type="ARBA" id="ARBA00022448"/>
    </source>
</evidence>
<dbReference type="InterPro" id="IPR022615">
    <property type="entry name" value="NqrA_C_domain"/>
</dbReference>
<keyword evidence="5 8" id="KW-0406">Ion transport</keyword>
<name>A0ABV9I2K2_9FLAO</name>
<dbReference type="PANTHER" id="PTHR37839">
    <property type="entry name" value="NA(+)-TRANSLOCATING NADH-QUINONE REDUCTASE SUBUNIT A"/>
    <property type="match status" value="1"/>
</dbReference>
<protein>
    <recommendedName>
        <fullName evidence="8">Na(+)-translocating NADH-quinone reductase subunit A</fullName>
        <shortName evidence="8">Na(+)-NQR subunit A</shortName>
        <shortName evidence="8">Na(+)-translocating NQR subunit A</shortName>
        <ecNumber evidence="8">7.2.1.1</ecNumber>
    </recommendedName>
    <alternativeName>
        <fullName evidence="8">NQR complex subunit A</fullName>
    </alternativeName>
    <alternativeName>
        <fullName evidence="8">NQR-1 subunit A</fullName>
    </alternativeName>
</protein>
<keyword evidence="7 8" id="KW-0739">Sodium transport</keyword>
<evidence type="ECO:0000259" key="9">
    <source>
        <dbReference type="Pfam" id="PF05896"/>
    </source>
</evidence>
<evidence type="ECO:0000259" key="10">
    <source>
        <dbReference type="Pfam" id="PF11973"/>
    </source>
</evidence>
<accession>A0ABV9I2K2</accession>
<organism evidence="12 13">
    <name type="scientific">Dokdonia ponticola</name>
    <dbReference type="NCBI Taxonomy" id="2041041"/>
    <lineage>
        <taxon>Bacteria</taxon>
        <taxon>Pseudomonadati</taxon>
        <taxon>Bacteroidota</taxon>
        <taxon>Flavobacteriia</taxon>
        <taxon>Flavobacteriales</taxon>
        <taxon>Flavobacteriaceae</taxon>
        <taxon>Dokdonia</taxon>
    </lineage>
</organism>
<keyword evidence="4 8" id="KW-0915">Sodium</keyword>